<keyword evidence="3" id="KW-1185">Reference proteome</keyword>
<feature type="transmembrane region" description="Helical" evidence="1">
    <location>
        <begin position="20"/>
        <end position="40"/>
    </location>
</feature>
<gene>
    <name evidence="2" type="ORF">J2X05_001097</name>
</gene>
<name>A0ABU1UVA4_9GAMM</name>
<sequence>MWNPIRAVLRSKSLRGIKIIALSLMLVLVCAAPIMLYSAFGPADGNPVLLSWLFAIGAMLAHVGFFVGILLVIWDVYFAKK</sequence>
<dbReference type="Proteomes" id="UP001253595">
    <property type="component" value="Unassembled WGS sequence"/>
</dbReference>
<keyword evidence="1" id="KW-0472">Membrane</keyword>
<evidence type="ECO:0000313" key="3">
    <source>
        <dbReference type="Proteomes" id="UP001253595"/>
    </source>
</evidence>
<comment type="caution">
    <text evidence="2">The sequence shown here is derived from an EMBL/GenBank/DDBJ whole genome shotgun (WGS) entry which is preliminary data.</text>
</comment>
<accession>A0ABU1UVA4</accession>
<reference evidence="2 3" key="1">
    <citation type="submission" date="2023-07" db="EMBL/GenBank/DDBJ databases">
        <title>Sorghum-associated microbial communities from plants grown in Nebraska, USA.</title>
        <authorList>
            <person name="Schachtman D."/>
        </authorList>
    </citation>
    <scope>NUCLEOTIDE SEQUENCE [LARGE SCALE GENOMIC DNA]</scope>
    <source>
        <strain evidence="2 3">BE190</strain>
    </source>
</reference>
<evidence type="ECO:0000313" key="2">
    <source>
        <dbReference type="EMBL" id="MDR7089091.1"/>
    </source>
</evidence>
<dbReference type="RefSeq" id="WP_310069729.1">
    <property type="nucleotide sequence ID" value="NZ_JAVDVX010000002.1"/>
</dbReference>
<keyword evidence="1" id="KW-0812">Transmembrane</keyword>
<dbReference type="EMBL" id="JAVDVX010000002">
    <property type="protein sequence ID" value="MDR7089091.1"/>
    <property type="molecule type" value="Genomic_DNA"/>
</dbReference>
<proteinExistence type="predicted"/>
<protein>
    <submittedName>
        <fullName evidence="2">Uncharacterized protein</fullName>
    </submittedName>
</protein>
<keyword evidence="1" id="KW-1133">Transmembrane helix</keyword>
<feature type="transmembrane region" description="Helical" evidence="1">
    <location>
        <begin position="52"/>
        <end position="78"/>
    </location>
</feature>
<organism evidence="2 3">
    <name type="scientific">Cellvibrio fibrivorans</name>
    <dbReference type="NCBI Taxonomy" id="126350"/>
    <lineage>
        <taxon>Bacteria</taxon>
        <taxon>Pseudomonadati</taxon>
        <taxon>Pseudomonadota</taxon>
        <taxon>Gammaproteobacteria</taxon>
        <taxon>Cellvibrionales</taxon>
        <taxon>Cellvibrionaceae</taxon>
        <taxon>Cellvibrio</taxon>
    </lineage>
</organism>
<evidence type="ECO:0000256" key="1">
    <source>
        <dbReference type="SAM" id="Phobius"/>
    </source>
</evidence>